<evidence type="ECO:0000259" key="12">
    <source>
        <dbReference type="PROSITE" id="PS50929"/>
    </source>
</evidence>
<evidence type="ECO:0000256" key="6">
    <source>
        <dbReference type="ARBA" id="ARBA00022840"/>
    </source>
</evidence>
<dbReference type="InterPro" id="IPR036640">
    <property type="entry name" value="ABC1_TM_sf"/>
</dbReference>
<keyword evidence="5" id="KW-0547">Nucleotide-binding</keyword>
<dbReference type="CDD" id="cd03244">
    <property type="entry name" value="ABCC_MRP_domain2"/>
    <property type="match status" value="1"/>
</dbReference>
<keyword evidence="14" id="KW-1185">Reference proteome</keyword>
<dbReference type="GeneID" id="33569187"/>
<evidence type="ECO:0000256" key="8">
    <source>
        <dbReference type="ARBA" id="ARBA00023136"/>
    </source>
</evidence>
<evidence type="ECO:0000256" key="1">
    <source>
        <dbReference type="ARBA" id="ARBA00004128"/>
    </source>
</evidence>
<dbReference type="EMBL" id="MCFF01000052">
    <property type="protein sequence ID" value="ORZ05192.1"/>
    <property type="molecule type" value="Genomic_DNA"/>
</dbReference>
<dbReference type="RefSeq" id="XP_021876967.1">
    <property type="nucleotide sequence ID" value="XM_022027344.1"/>
</dbReference>
<proteinExistence type="predicted"/>
<evidence type="ECO:0000256" key="4">
    <source>
        <dbReference type="ARBA" id="ARBA00022737"/>
    </source>
</evidence>
<evidence type="ECO:0000313" key="13">
    <source>
        <dbReference type="EMBL" id="ORZ05192.1"/>
    </source>
</evidence>
<dbReference type="Pfam" id="PF00664">
    <property type="entry name" value="ABC_membrane"/>
    <property type="match status" value="2"/>
</dbReference>
<dbReference type="PROSITE" id="PS00211">
    <property type="entry name" value="ABC_TRANSPORTER_1"/>
    <property type="match status" value="2"/>
</dbReference>
<evidence type="ECO:0000256" key="7">
    <source>
        <dbReference type="ARBA" id="ARBA00022989"/>
    </source>
</evidence>
<feature type="transmembrane region" description="Helical" evidence="10">
    <location>
        <begin position="1149"/>
        <end position="1166"/>
    </location>
</feature>
<dbReference type="Gene3D" id="3.40.50.300">
    <property type="entry name" value="P-loop containing nucleotide triphosphate hydrolases"/>
    <property type="match status" value="2"/>
</dbReference>
<keyword evidence="4" id="KW-0677">Repeat</keyword>
<reference evidence="13 14" key="1">
    <citation type="submission" date="2016-07" db="EMBL/GenBank/DDBJ databases">
        <title>Pervasive Adenine N6-methylation of Active Genes in Fungi.</title>
        <authorList>
            <consortium name="DOE Joint Genome Institute"/>
            <person name="Mondo S.J."/>
            <person name="Dannebaum R.O."/>
            <person name="Kuo R.C."/>
            <person name="Labutti K."/>
            <person name="Haridas S."/>
            <person name="Kuo A."/>
            <person name="Salamov A."/>
            <person name="Ahrendt S.R."/>
            <person name="Lipzen A."/>
            <person name="Sullivan W."/>
            <person name="Andreopoulos W.B."/>
            <person name="Clum A."/>
            <person name="Lindquist E."/>
            <person name="Daum C."/>
            <person name="Ramamoorthy G.K."/>
            <person name="Gryganskyi A."/>
            <person name="Culley D."/>
            <person name="Magnuson J.K."/>
            <person name="James T.Y."/>
            <person name="O'Malley M.A."/>
            <person name="Stajich J.E."/>
            <person name="Spatafora J.W."/>
            <person name="Visel A."/>
            <person name="Grigoriev I.V."/>
        </authorList>
    </citation>
    <scope>NUCLEOTIDE SEQUENCE [LARGE SCALE GENOMIC DNA]</scope>
    <source>
        <strain evidence="13 14">NRRL 3116</strain>
    </source>
</reference>
<dbReference type="InterPro" id="IPR003439">
    <property type="entry name" value="ABC_transporter-like_ATP-bd"/>
</dbReference>
<evidence type="ECO:0000256" key="10">
    <source>
        <dbReference type="SAM" id="Phobius"/>
    </source>
</evidence>
<dbReference type="Gene3D" id="1.20.1560.10">
    <property type="entry name" value="ABC transporter type 1, transmembrane domain"/>
    <property type="match status" value="2"/>
</dbReference>
<evidence type="ECO:0000259" key="11">
    <source>
        <dbReference type="PROSITE" id="PS50893"/>
    </source>
</evidence>
<dbReference type="PROSITE" id="PS50929">
    <property type="entry name" value="ABC_TM1F"/>
    <property type="match status" value="2"/>
</dbReference>
<feature type="transmembrane region" description="Helical" evidence="10">
    <location>
        <begin position="1172"/>
        <end position="1189"/>
    </location>
</feature>
<evidence type="ECO:0000256" key="9">
    <source>
        <dbReference type="SAM" id="MobiDB-lite"/>
    </source>
</evidence>
<dbReference type="InterPro" id="IPR017871">
    <property type="entry name" value="ABC_transporter-like_CS"/>
</dbReference>
<dbReference type="FunFam" id="1.20.1560.10:FF:000006">
    <property type="entry name" value="ATP-binding cassette, sub-family C (CFTR/MRP), member 9"/>
    <property type="match status" value="1"/>
</dbReference>
<organism evidence="13 14">
    <name type="scientific">Lobosporangium transversale</name>
    <dbReference type="NCBI Taxonomy" id="64571"/>
    <lineage>
        <taxon>Eukaryota</taxon>
        <taxon>Fungi</taxon>
        <taxon>Fungi incertae sedis</taxon>
        <taxon>Mucoromycota</taxon>
        <taxon>Mortierellomycotina</taxon>
        <taxon>Mortierellomycetes</taxon>
        <taxon>Mortierellales</taxon>
        <taxon>Mortierellaceae</taxon>
        <taxon>Lobosporangium</taxon>
    </lineage>
</organism>
<dbReference type="SMART" id="SM00382">
    <property type="entry name" value="AAA"/>
    <property type="match status" value="2"/>
</dbReference>
<dbReference type="GO" id="GO:0000329">
    <property type="term" value="C:fungal-type vacuole membrane"/>
    <property type="evidence" value="ECO:0007669"/>
    <property type="project" value="UniProtKB-ARBA"/>
</dbReference>
<feature type="transmembrane region" description="Helical" evidence="10">
    <location>
        <begin position="1025"/>
        <end position="1046"/>
    </location>
</feature>
<dbReference type="InterPro" id="IPR050173">
    <property type="entry name" value="ABC_transporter_C-like"/>
</dbReference>
<feature type="transmembrane region" description="Helical" evidence="10">
    <location>
        <begin position="307"/>
        <end position="331"/>
    </location>
</feature>
<keyword evidence="8 10" id="KW-0472">Membrane</keyword>
<evidence type="ECO:0000256" key="2">
    <source>
        <dbReference type="ARBA" id="ARBA00022448"/>
    </source>
</evidence>
<dbReference type="CDD" id="cd03250">
    <property type="entry name" value="ABCC_MRP_domain1"/>
    <property type="match status" value="1"/>
</dbReference>
<feature type="region of interest" description="Disordered" evidence="9">
    <location>
        <begin position="907"/>
        <end position="948"/>
    </location>
</feature>
<gene>
    <name evidence="13" type="ORF">BCR41DRAFT_382133</name>
</gene>
<accession>A0A1Y2GA30</accession>
<keyword evidence="7 10" id="KW-1133">Transmembrane helix</keyword>
<dbReference type="CDD" id="cd18579">
    <property type="entry name" value="ABC_6TM_ABCC_D1"/>
    <property type="match status" value="1"/>
</dbReference>
<feature type="transmembrane region" description="Helical" evidence="10">
    <location>
        <begin position="187"/>
        <end position="203"/>
    </location>
</feature>
<dbReference type="CDD" id="cd18603">
    <property type="entry name" value="ABC_6TM_MRP1_2_3_6_D2_like"/>
    <property type="match status" value="1"/>
</dbReference>
<protein>
    <recommendedName>
        <fullName evidence="15">P-loop containing nucleoside triphosphate hydrolase protein</fullName>
    </recommendedName>
</protein>
<dbReference type="Pfam" id="PF00005">
    <property type="entry name" value="ABC_tran"/>
    <property type="match status" value="2"/>
</dbReference>
<feature type="transmembrane region" description="Helical" evidence="10">
    <location>
        <begin position="148"/>
        <end position="167"/>
    </location>
</feature>
<feature type="domain" description="ABC transporter" evidence="11">
    <location>
        <begin position="1348"/>
        <end position="1610"/>
    </location>
</feature>
<dbReference type="Proteomes" id="UP000193648">
    <property type="component" value="Unassembled WGS sequence"/>
</dbReference>
<dbReference type="GO" id="GO:0016887">
    <property type="term" value="F:ATP hydrolysis activity"/>
    <property type="evidence" value="ECO:0007669"/>
    <property type="project" value="InterPro"/>
</dbReference>
<feature type="transmembrane region" description="Helical" evidence="10">
    <location>
        <begin position="427"/>
        <end position="445"/>
    </location>
</feature>
<feature type="transmembrane region" description="Helical" evidence="10">
    <location>
        <begin position="534"/>
        <end position="555"/>
    </location>
</feature>
<dbReference type="SUPFAM" id="SSF90123">
    <property type="entry name" value="ABC transporter transmembrane region"/>
    <property type="match status" value="2"/>
</dbReference>
<dbReference type="InterPro" id="IPR003593">
    <property type="entry name" value="AAA+_ATPase"/>
</dbReference>
<dbReference type="GO" id="GO:0140359">
    <property type="term" value="F:ABC-type transporter activity"/>
    <property type="evidence" value="ECO:0007669"/>
    <property type="project" value="InterPro"/>
</dbReference>
<evidence type="ECO:0000256" key="3">
    <source>
        <dbReference type="ARBA" id="ARBA00022692"/>
    </source>
</evidence>
<dbReference type="InParanoid" id="A0A1Y2GA30"/>
<feature type="transmembrane region" description="Helical" evidence="10">
    <location>
        <begin position="1259"/>
        <end position="1278"/>
    </location>
</feature>
<dbReference type="FunFam" id="3.40.50.300:FF:000163">
    <property type="entry name" value="Multidrug resistance-associated protein member 4"/>
    <property type="match status" value="1"/>
</dbReference>
<feature type="transmembrane region" description="Helical" evidence="10">
    <location>
        <begin position="1284"/>
        <end position="1304"/>
    </location>
</feature>
<feature type="domain" description="ABC transmembrane type-1" evidence="12">
    <location>
        <begin position="1027"/>
        <end position="1312"/>
    </location>
</feature>
<evidence type="ECO:0000313" key="14">
    <source>
        <dbReference type="Proteomes" id="UP000193648"/>
    </source>
</evidence>
<feature type="transmembrane region" description="Helical" evidence="10">
    <location>
        <begin position="451"/>
        <end position="468"/>
    </location>
</feature>
<feature type="domain" description="ABC transmembrane type-1" evidence="12">
    <location>
        <begin position="304"/>
        <end position="599"/>
    </location>
</feature>
<comment type="caution">
    <text evidence="13">The sequence shown here is derived from an EMBL/GenBank/DDBJ whole genome shotgun (WGS) entry which is preliminary data.</text>
</comment>
<dbReference type="PANTHER" id="PTHR24223:SF443">
    <property type="entry name" value="MULTIDRUG-RESISTANCE LIKE PROTEIN 1, ISOFORM I"/>
    <property type="match status" value="1"/>
</dbReference>
<feature type="transmembrane region" description="Helical" evidence="10">
    <location>
        <begin position="117"/>
        <end position="136"/>
    </location>
</feature>
<dbReference type="FunFam" id="1.20.1560.10:FF:000010">
    <property type="entry name" value="Multidrug resistance-associated ABC transporter"/>
    <property type="match status" value="1"/>
</dbReference>
<feature type="transmembrane region" description="Helical" evidence="10">
    <location>
        <begin position="575"/>
        <end position="599"/>
    </location>
</feature>
<dbReference type="OrthoDB" id="6500128at2759"/>
<keyword evidence="6" id="KW-0067">ATP-binding</keyword>
<feature type="transmembrane region" description="Helical" evidence="10">
    <location>
        <begin position="46"/>
        <end position="65"/>
    </location>
</feature>
<dbReference type="PROSITE" id="PS50893">
    <property type="entry name" value="ABC_TRANSPORTER_2"/>
    <property type="match status" value="2"/>
</dbReference>
<feature type="transmembrane region" description="Helical" evidence="10">
    <location>
        <begin position="85"/>
        <end position="105"/>
    </location>
</feature>
<dbReference type="SUPFAM" id="SSF52540">
    <property type="entry name" value="P-loop containing nucleoside triphosphate hydrolases"/>
    <property type="match status" value="2"/>
</dbReference>
<dbReference type="InterPro" id="IPR011527">
    <property type="entry name" value="ABC1_TM_dom"/>
</dbReference>
<feature type="transmembrane region" description="Helical" evidence="10">
    <location>
        <begin position="351"/>
        <end position="373"/>
    </location>
</feature>
<dbReference type="FunFam" id="3.40.50.300:FF:000997">
    <property type="entry name" value="Multidrug resistance-associated protein 1"/>
    <property type="match status" value="1"/>
</dbReference>
<evidence type="ECO:0000256" key="5">
    <source>
        <dbReference type="ARBA" id="ARBA00022741"/>
    </source>
</evidence>
<evidence type="ECO:0008006" key="15">
    <source>
        <dbReference type="Google" id="ProtNLM"/>
    </source>
</evidence>
<comment type="subcellular location">
    <subcellularLocation>
        <location evidence="1">Vacuole membrane</location>
        <topology evidence="1">Multi-pass membrane protein</topology>
    </subcellularLocation>
</comment>
<name>A0A1Y2GA30_9FUNG</name>
<dbReference type="STRING" id="64571.A0A1Y2GA30"/>
<keyword evidence="2" id="KW-0813">Transport</keyword>
<feature type="domain" description="ABC transporter" evidence="11">
    <location>
        <begin position="677"/>
        <end position="902"/>
    </location>
</feature>
<dbReference type="GO" id="GO:0005524">
    <property type="term" value="F:ATP binding"/>
    <property type="evidence" value="ECO:0007669"/>
    <property type="project" value="UniProtKB-KW"/>
</dbReference>
<dbReference type="InterPro" id="IPR027417">
    <property type="entry name" value="P-loop_NTPase"/>
</dbReference>
<dbReference type="PANTHER" id="PTHR24223">
    <property type="entry name" value="ATP-BINDING CASSETTE SUB-FAMILY C"/>
    <property type="match status" value="1"/>
</dbReference>
<dbReference type="InterPro" id="IPR044746">
    <property type="entry name" value="ABCC_6TM_D1"/>
</dbReference>
<feature type="transmembrane region" description="Helical" evidence="10">
    <location>
        <begin position="1066"/>
        <end position="1091"/>
    </location>
</feature>
<sequence>MTDPSIWNHKRLDPPSLHSISRFSSADTLTFNDPTKVWIDFLLDHGGFLTLLGLPAVIAFFTFLIRMRWLRLHRTPHGYGRTNLIYWPSQFFIATACVILLILAVNLSSNTTGWNHGLFVGVILTLIAWITAIPLNRLEHRYESRSSDYLFTFYLISFLTSVATLYISSGYLGDQDDAGPVMLFNFIKYYTIALAIAFFFEAFPRQHTRVQRLAREKENLSDQQQANLFYQFSFAYYGRIISLGASRPLTGDDLINMDPPKLRTKPNYDLVAAFWEQAKTNAARKQKKPSFFWAVLRAYKKETAFMLLVRLVGFSMLYASPLLFGQLLRFIEDYSTAVQEGRAPPPLKIGLAITATMLLSNIGNTFILCYSFLLNIELGIQARAATVAMIYRKALKLSPKARQSSTLGEITNHMAVDAEKWIEASTYLPLLISVPFELTIAIYLLYRLLGWSFVAGLAVFAILVPIQTKMAAFMNGFQDDQLKWMDSRLRLMTELFSNIKIVKLYHWEMPFRKKIDALRAKELKALKGLATIRSLLTIVFSSVTLLMALFTFWVYSTVGGPNMTPGKMTSEVVFVSIALFGIMNRPLGLVAHMISKAIAVNVAMKRIQKFLLMEEIDTTTVRRYSRQPPSSDGSQGQRDPALAIDIQNGTFAWEKPAESAIDDSARTTETYEGERQPLLANTARNLPTVRPTLSNITLQIAEGSLTAIVGRIGQGKSSLLAAVMGEMYKVALEGVVAVYGDIAYVPQQAWIINATVRDNILFGKPFDQEKYDRIIYAAGLQPDLKILAAGDMTEIGERGINLSGGQKQRVSLARAAYQDADIYLLDDPLSAVDAHVSQHLWQNLVGPEGLLRNKTRLLVTHGIHHLEHVDQIVLLKGGTISEKGEYQQLMKERGAFYQLIKDFSTQGKKKRKSNSTSNSKHSTLRELLLGKKDTNKNGDNTAATEESIASANSSISNVDIYSDSEGDASERNTIAEEPIASKAREDGIQETDDSGELIADEKMEVGRVSWKILSIYAQAASYRNAMFCIILFILAEGCHIGTNFWLRYWISDTEDREKQGQEPRPASYYLIGYGQLVALYMCLDVIVNYVTEVVCGIRASKILFDRLLTRVLRLPMSFFDVTPMGRIVNRFSSDIDAIDTQLPEEWNDLFAFMSIIGGTLFVIAYSTPIFLVAIPPLMMVYFGIQYYFIKSSSSLKRLNSVSKSPLYQHFSESLTGVSTIRVMRGLQERFIHQNEQREDVIVNRYYAYNLNNRWLQIRLESLGAITVYIAATLAVMNADKLDPSLVGLALSYALNMIGFINYLVRTVNEIQNILVSVERVDEYSQKPTEAPVETDVHLPPNWPAEGRVVFKDYSARYREGLDLVVKDVSFTVEPRESVGIVGRTGAGKSSLTLALFRIIEAADSYWARASDPSNDGSLPVDHQVYMNAGSGGSIEIDGVDISTLGLKDLRQHLSIIPQDPTLFAGTVRENLDPFEECTDKDLWEALERAHLKNYISSLAGGLSFEVAQNGENFSVGQRSLICLARALLRKTKVLVLDEATAAVDVETDDLIQKTIRMEFKDRTILTIAHRIKTVMDSDKILVLEKGRVQEYESPKELLKRKNSLFYQLAEQAGEVDTLHQ</sequence>
<keyword evidence="3 10" id="KW-0812">Transmembrane</keyword>